<dbReference type="KEGG" id="hcb:HCBAA847_1450"/>
<sequence length="50" mass="6063">MRNLNYQNTQKYFNLGLDFIVTSKSFKNIKLPNNLDTRNLFRVIVKRETR</sequence>
<reference evidence="1 2" key="1">
    <citation type="journal article" date="2012" name="J. Bacteriol.">
        <title>Complete Genome Sequence of Helicobacter cinaedi Type Strain ATCC BAA-847.</title>
        <authorList>
            <person name="Miyoshi-Akiyama T."/>
            <person name="Takeshita N."/>
            <person name="Ohmagari N."/>
            <person name="Kirikae T."/>
        </authorList>
    </citation>
    <scope>NUCLEOTIDE SEQUENCE [LARGE SCALE GENOMIC DNA]</scope>
    <source>
        <strain evidence="1 2">ATCC BAA-847</strain>
    </source>
</reference>
<evidence type="ECO:0000313" key="1">
    <source>
        <dbReference type="EMBL" id="BAM32680.1"/>
    </source>
</evidence>
<gene>
    <name evidence="1" type="ORF">HCBAA847_1450</name>
</gene>
<organism evidence="1 2">
    <name type="scientific">Helicobacter cinaedi CCUG 18818 = ATCC BAA-847</name>
    <dbReference type="NCBI Taxonomy" id="537971"/>
    <lineage>
        <taxon>Bacteria</taxon>
        <taxon>Pseudomonadati</taxon>
        <taxon>Campylobacterota</taxon>
        <taxon>Epsilonproteobacteria</taxon>
        <taxon>Campylobacterales</taxon>
        <taxon>Helicobacteraceae</taxon>
        <taxon>Helicobacter</taxon>
    </lineage>
</organism>
<dbReference type="Proteomes" id="UP000006036">
    <property type="component" value="Chromosome 1"/>
</dbReference>
<name>A0AAI8MNA9_9HELI</name>
<dbReference type="AlphaFoldDB" id="A0AAI8MNA9"/>
<evidence type="ECO:0000313" key="2">
    <source>
        <dbReference type="Proteomes" id="UP000006036"/>
    </source>
</evidence>
<accession>A0AAI8MNA9</accession>
<proteinExistence type="predicted"/>
<protein>
    <submittedName>
        <fullName evidence="1">Uncharacterized protein</fullName>
    </submittedName>
</protein>
<dbReference type="EMBL" id="AP012492">
    <property type="protein sequence ID" value="BAM32680.1"/>
    <property type="molecule type" value="Genomic_DNA"/>
</dbReference>